<dbReference type="OrthoDB" id="3083715at2759"/>
<keyword evidence="3" id="KW-1185">Reference proteome</keyword>
<dbReference type="EMBL" id="JACGCI010000104">
    <property type="protein sequence ID" value="KAF6745557.1"/>
    <property type="molecule type" value="Genomic_DNA"/>
</dbReference>
<accession>A0A8H6HG58</accession>
<organism evidence="2 3">
    <name type="scientific">Ephemerocybe angulata</name>
    <dbReference type="NCBI Taxonomy" id="980116"/>
    <lineage>
        <taxon>Eukaryota</taxon>
        <taxon>Fungi</taxon>
        <taxon>Dikarya</taxon>
        <taxon>Basidiomycota</taxon>
        <taxon>Agaricomycotina</taxon>
        <taxon>Agaricomycetes</taxon>
        <taxon>Agaricomycetidae</taxon>
        <taxon>Agaricales</taxon>
        <taxon>Agaricineae</taxon>
        <taxon>Psathyrellaceae</taxon>
        <taxon>Ephemerocybe</taxon>
    </lineage>
</organism>
<protein>
    <submittedName>
        <fullName evidence="2">Uncharacterized protein</fullName>
    </submittedName>
</protein>
<name>A0A8H6HG58_9AGAR</name>
<feature type="compositionally biased region" description="Basic residues" evidence="1">
    <location>
        <begin position="522"/>
        <end position="536"/>
    </location>
</feature>
<feature type="compositionally biased region" description="Polar residues" evidence="1">
    <location>
        <begin position="365"/>
        <end position="382"/>
    </location>
</feature>
<dbReference type="AlphaFoldDB" id="A0A8H6HG58"/>
<feature type="region of interest" description="Disordered" evidence="1">
    <location>
        <begin position="521"/>
        <end position="556"/>
    </location>
</feature>
<feature type="compositionally biased region" description="Basic and acidic residues" evidence="1">
    <location>
        <begin position="540"/>
        <end position="555"/>
    </location>
</feature>
<feature type="region of interest" description="Disordered" evidence="1">
    <location>
        <begin position="348"/>
        <end position="438"/>
    </location>
</feature>
<evidence type="ECO:0000313" key="3">
    <source>
        <dbReference type="Proteomes" id="UP000521943"/>
    </source>
</evidence>
<proteinExistence type="predicted"/>
<reference evidence="2 3" key="1">
    <citation type="submission" date="2020-07" db="EMBL/GenBank/DDBJ databases">
        <title>Comparative genomics of pyrophilous fungi reveals a link between fire events and developmental genes.</title>
        <authorList>
            <consortium name="DOE Joint Genome Institute"/>
            <person name="Steindorff A.S."/>
            <person name="Carver A."/>
            <person name="Calhoun S."/>
            <person name="Stillman K."/>
            <person name="Liu H."/>
            <person name="Lipzen A."/>
            <person name="Pangilinan J."/>
            <person name="Labutti K."/>
            <person name="Bruns T.D."/>
            <person name="Grigoriev I.V."/>
        </authorList>
    </citation>
    <scope>NUCLEOTIDE SEQUENCE [LARGE SCALE GENOMIC DNA]</scope>
    <source>
        <strain evidence="2 3">CBS 144469</strain>
    </source>
</reference>
<evidence type="ECO:0000256" key="1">
    <source>
        <dbReference type="SAM" id="MobiDB-lite"/>
    </source>
</evidence>
<feature type="compositionally biased region" description="Acidic residues" evidence="1">
    <location>
        <begin position="349"/>
        <end position="364"/>
    </location>
</feature>
<feature type="compositionally biased region" description="Acidic residues" evidence="1">
    <location>
        <begin position="429"/>
        <end position="438"/>
    </location>
</feature>
<sequence length="708" mass="77632">MGARMWVPFCCYCGLSPSGACPDLTRIKRKILGALQVSLCLRHSHLHTLHNSHFLSLEAWCSLFLSRSTTIHSSRLRSSVHLLLRLRKLHNGISYLSPIHPVGFLQLKSVQTLAPSLLVRRAEVPESHLSDSSLSEYSSSRSRASEIPISRLYAYAKTPYPFNNHSKIPFPSLPLISPAPRAAPSADKFFATWEHVSSYGAHDVGGCADDNASGHFYGYQYRNSGSISSSNSEEGPGSCSGVDSSSTVSSEVSTLAGGAYNPPPQTSISFIPTTTAAPKKPRFLFTCAACRKDHKTDCVHDSERIWDDGTDWFFGYRYRGEKGGPRRYYRSNSAFFEDGGLLLLNNQGDADEQTEDEREDEDESTASGSRTPTPSRWASGDSTPRAGSYCAPTAEGPSSPTPTTKCPYPSRASDSIPSCAEGDDKGDQKDEEDATDDNDDAAAYYAAVSHWKLTRLPTAMPSTVYCPPRPQSTVLPSKGVFHLPCREKRQSKHPTLVFTPAIYLDPSPGPQLSCISKVKEAKARKRSHRRAKRYGGKGRTAREAKRPSESGDAAKSRYLSTGVRKSQEVYLAGMQKEHDPMRSVPLQDAALVWKGDGQDNSIPRAPVPPIDSTEFVPWDIEPVAVNVERALSALIQGVSTQEDDFVGSDRVHETPVDETILRGDVAGPDPTPELQGKRLSKIRTFFKKVPFSLRRISGQEGCEQPSLD</sequence>
<feature type="region of interest" description="Disordered" evidence="1">
    <location>
        <begin position="227"/>
        <end position="246"/>
    </location>
</feature>
<dbReference type="Proteomes" id="UP000521943">
    <property type="component" value="Unassembled WGS sequence"/>
</dbReference>
<comment type="caution">
    <text evidence="2">The sequence shown here is derived from an EMBL/GenBank/DDBJ whole genome shotgun (WGS) entry which is preliminary data.</text>
</comment>
<gene>
    <name evidence="2" type="ORF">DFP72DRAFT_1176195</name>
</gene>
<evidence type="ECO:0000313" key="2">
    <source>
        <dbReference type="EMBL" id="KAF6745557.1"/>
    </source>
</evidence>